<gene>
    <name evidence="1" type="ORF">SARC_13942</name>
</gene>
<dbReference type="GeneID" id="25914446"/>
<evidence type="ECO:0000313" key="1">
    <source>
        <dbReference type="EMBL" id="KNC73499.1"/>
    </source>
</evidence>
<dbReference type="AlphaFoldDB" id="A0A0L0F9V3"/>
<proteinExistence type="predicted"/>
<name>A0A0L0F9V3_9EUKA</name>
<keyword evidence="2" id="KW-1185">Reference proteome</keyword>
<sequence length="50" mass="5628">MVKINRTIAVYHLTGLKAKILKMLEEKLRDVTISEASQSGLQMLINELVS</sequence>
<reference evidence="1 2" key="1">
    <citation type="submission" date="2011-02" db="EMBL/GenBank/DDBJ databases">
        <title>The Genome Sequence of Sphaeroforma arctica JP610.</title>
        <authorList>
            <consortium name="The Broad Institute Genome Sequencing Platform"/>
            <person name="Russ C."/>
            <person name="Cuomo C."/>
            <person name="Young S.K."/>
            <person name="Zeng Q."/>
            <person name="Gargeya S."/>
            <person name="Alvarado L."/>
            <person name="Berlin A."/>
            <person name="Chapman S.B."/>
            <person name="Chen Z."/>
            <person name="Freedman E."/>
            <person name="Gellesch M."/>
            <person name="Goldberg J."/>
            <person name="Griggs A."/>
            <person name="Gujja S."/>
            <person name="Heilman E."/>
            <person name="Heiman D."/>
            <person name="Howarth C."/>
            <person name="Mehta T."/>
            <person name="Neiman D."/>
            <person name="Pearson M."/>
            <person name="Roberts A."/>
            <person name="Saif S."/>
            <person name="Shea T."/>
            <person name="Shenoy N."/>
            <person name="Sisk P."/>
            <person name="Stolte C."/>
            <person name="Sykes S."/>
            <person name="White J."/>
            <person name="Yandava C."/>
            <person name="Burger G."/>
            <person name="Gray M.W."/>
            <person name="Holland P.W.H."/>
            <person name="King N."/>
            <person name="Lang F.B.F."/>
            <person name="Roger A.J."/>
            <person name="Ruiz-Trillo I."/>
            <person name="Haas B."/>
            <person name="Nusbaum C."/>
            <person name="Birren B."/>
        </authorList>
    </citation>
    <scope>NUCLEOTIDE SEQUENCE [LARGE SCALE GENOMIC DNA]</scope>
    <source>
        <strain evidence="1 2">JP610</strain>
    </source>
</reference>
<accession>A0A0L0F9V3</accession>
<dbReference type="Proteomes" id="UP000054560">
    <property type="component" value="Unassembled WGS sequence"/>
</dbReference>
<dbReference type="RefSeq" id="XP_014147401.1">
    <property type="nucleotide sequence ID" value="XM_014291926.1"/>
</dbReference>
<dbReference type="EMBL" id="KQ245537">
    <property type="protein sequence ID" value="KNC73499.1"/>
    <property type="molecule type" value="Genomic_DNA"/>
</dbReference>
<organism evidence="1 2">
    <name type="scientific">Sphaeroforma arctica JP610</name>
    <dbReference type="NCBI Taxonomy" id="667725"/>
    <lineage>
        <taxon>Eukaryota</taxon>
        <taxon>Ichthyosporea</taxon>
        <taxon>Ichthyophonida</taxon>
        <taxon>Sphaeroforma</taxon>
    </lineage>
</organism>
<protein>
    <submittedName>
        <fullName evidence="1">Uncharacterized protein</fullName>
    </submittedName>
</protein>
<evidence type="ECO:0000313" key="2">
    <source>
        <dbReference type="Proteomes" id="UP000054560"/>
    </source>
</evidence>